<dbReference type="OrthoDB" id="5396420at2759"/>
<gene>
    <name evidence="2" type="ORF">EPUS_09381</name>
</gene>
<dbReference type="eggNOG" id="ENOG502ST7S">
    <property type="taxonomic scope" value="Eukaryota"/>
</dbReference>
<evidence type="ECO:0000313" key="3">
    <source>
        <dbReference type="Proteomes" id="UP000019373"/>
    </source>
</evidence>
<dbReference type="AlphaFoldDB" id="U1HUQ7"/>
<organism evidence="2 3">
    <name type="scientific">Endocarpon pusillum (strain Z07020 / HMAS-L-300199)</name>
    <name type="common">Lichen-forming fungus</name>
    <dbReference type="NCBI Taxonomy" id="1263415"/>
    <lineage>
        <taxon>Eukaryota</taxon>
        <taxon>Fungi</taxon>
        <taxon>Dikarya</taxon>
        <taxon>Ascomycota</taxon>
        <taxon>Pezizomycotina</taxon>
        <taxon>Eurotiomycetes</taxon>
        <taxon>Chaetothyriomycetidae</taxon>
        <taxon>Verrucariales</taxon>
        <taxon>Verrucariaceae</taxon>
        <taxon>Endocarpon</taxon>
    </lineage>
</organism>
<protein>
    <submittedName>
        <fullName evidence="2">Uncharacterized protein</fullName>
    </submittedName>
</protein>
<dbReference type="Proteomes" id="UP000019373">
    <property type="component" value="Unassembled WGS sequence"/>
</dbReference>
<feature type="region of interest" description="Disordered" evidence="1">
    <location>
        <begin position="120"/>
        <end position="149"/>
    </location>
</feature>
<accession>U1HUQ7</accession>
<keyword evidence="3" id="KW-1185">Reference proteome</keyword>
<proteinExistence type="predicted"/>
<dbReference type="OMA" id="RRWPANG"/>
<dbReference type="HOGENOM" id="CLU_021214_0_0_1"/>
<reference evidence="3" key="1">
    <citation type="journal article" date="2014" name="BMC Genomics">
        <title>Genome characteristics reveal the impact of lichenization on lichen-forming fungus Endocarpon pusillum Hedwig (Verrucariales, Ascomycota).</title>
        <authorList>
            <person name="Wang Y.-Y."/>
            <person name="Liu B."/>
            <person name="Zhang X.-Y."/>
            <person name="Zhou Q.-M."/>
            <person name="Zhang T."/>
            <person name="Li H."/>
            <person name="Yu Y.-F."/>
            <person name="Zhang X.-L."/>
            <person name="Hao X.-Y."/>
            <person name="Wang M."/>
            <person name="Wang L."/>
            <person name="Wei J.-C."/>
        </authorList>
    </citation>
    <scope>NUCLEOTIDE SEQUENCE [LARGE SCALE GENOMIC DNA]</scope>
    <source>
        <strain evidence="3">Z07020 / HMAS-L-300199</strain>
    </source>
</reference>
<dbReference type="EMBL" id="KE720880">
    <property type="protein sequence ID" value="ERF74390.1"/>
    <property type="molecule type" value="Genomic_DNA"/>
</dbReference>
<dbReference type="GeneID" id="19244201"/>
<dbReference type="RefSeq" id="XP_007799958.1">
    <property type="nucleotide sequence ID" value="XM_007801767.1"/>
</dbReference>
<sequence>MPPPDRLGGPLATSLALTSPNAIHSVAVSEPIVDWVSLDSGSGEDDSSSPETAIPIKRKPKPYQYTSTDAKSLLSLRSQLFPKPDSYFDPFASPTLFLRAPGRDCPQPYLDFDDISDSEAFGPYDDDTHTRTHSFSSSSTEEQENPAVLRPVKRRKVLRRWPANGPPESADLPRFRVFVSDDLEGEGMVLRQQGVELVELMRKVCFYGQEKEVAEMRVGVDVLPGRQREEGMLGIEEAARWLAQRQEEDA</sequence>
<name>U1HUQ7_ENDPU</name>
<evidence type="ECO:0000313" key="2">
    <source>
        <dbReference type="EMBL" id="ERF74390.1"/>
    </source>
</evidence>
<evidence type="ECO:0000256" key="1">
    <source>
        <dbReference type="SAM" id="MobiDB-lite"/>
    </source>
</evidence>
<feature type="region of interest" description="Disordered" evidence="1">
    <location>
        <begin position="37"/>
        <end position="63"/>
    </location>
</feature>